<reference evidence="2 3" key="2">
    <citation type="journal article" date="2013" name="Plant Cell Physiol.">
        <title>Rice Annotation Project Database (RAP-DB): an integrative and interactive database for rice genomics.</title>
        <authorList>
            <person name="Sakai H."/>
            <person name="Lee S.S."/>
            <person name="Tanaka T."/>
            <person name="Numa H."/>
            <person name="Kim J."/>
            <person name="Kawahara Y."/>
            <person name="Wakimoto H."/>
            <person name="Yang C.C."/>
            <person name="Iwamoto M."/>
            <person name="Abe T."/>
            <person name="Yamada Y."/>
            <person name="Muto A."/>
            <person name="Inokuchi H."/>
            <person name="Ikemura T."/>
            <person name="Matsumoto T."/>
            <person name="Sasaki T."/>
            <person name="Itoh T."/>
        </authorList>
    </citation>
    <scope>NUCLEOTIDE SEQUENCE [LARGE SCALE GENOMIC DNA]</scope>
    <source>
        <strain evidence="3">cv. Nipponbare</strain>
    </source>
</reference>
<name>A0A0P0XZ83_ORYSJ</name>
<feature type="compositionally biased region" description="Basic and acidic residues" evidence="1">
    <location>
        <begin position="18"/>
        <end position="29"/>
    </location>
</feature>
<evidence type="ECO:0000313" key="2">
    <source>
        <dbReference type="EMBL" id="BAT12777.1"/>
    </source>
</evidence>
<protein>
    <submittedName>
        <fullName evidence="2">Os11g0158350 protein</fullName>
    </submittedName>
</protein>
<feature type="non-terminal residue" evidence="2">
    <location>
        <position position="1"/>
    </location>
</feature>
<dbReference type="PaxDb" id="39947-A0A0P0XZ83"/>
<dbReference type="InParanoid" id="A0A0P0XZ83"/>
<reference evidence="3" key="1">
    <citation type="journal article" date="2005" name="Nature">
        <title>The map-based sequence of the rice genome.</title>
        <authorList>
            <consortium name="International rice genome sequencing project (IRGSP)"/>
            <person name="Matsumoto T."/>
            <person name="Wu J."/>
            <person name="Kanamori H."/>
            <person name="Katayose Y."/>
            <person name="Fujisawa M."/>
            <person name="Namiki N."/>
            <person name="Mizuno H."/>
            <person name="Yamamoto K."/>
            <person name="Antonio B.A."/>
            <person name="Baba T."/>
            <person name="Sakata K."/>
            <person name="Nagamura Y."/>
            <person name="Aoki H."/>
            <person name="Arikawa K."/>
            <person name="Arita K."/>
            <person name="Bito T."/>
            <person name="Chiden Y."/>
            <person name="Fujitsuka N."/>
            <person name="Fukunaka R."/>
            <person name="Hamada M."/>
            <person name="Harada C."/>
            <person name="Hayashi A."/>
            <person name="Hijishita S."/>
            <person name="Honda M."/>
            <person name="Hosokawa S."/>
            <person name="Ichikawa Y."/>
            <person name="Idonuma A."/>
            <person name="Iijima M."/>
            <person name="Ikeda M."/>
            <person name="Ikeno M."/>
            <person name="Ito K."/>
            <person name="Ito S."/>
            <person name="Ito T."/>
            <person name="Ito Y."/>
            <person name="Ito Y."/>
            <person name="Iwabuchi A."/>
            <person name="Kamiya K."/>
            <person name="Karasawa W."/>
            <person name="Kurita K."/>
            <person name="Katagiri S."/>
            <person name="Kikuta A."/>
            <person name="Kobayashi H."/>
            <person name="Kobayashi N."/>
            <person name="Machita K."/>
            <person name="Maehara T."/>
            <person name="Masukawa M."/>
            <person name="Mizubayashi T."/>
            <person name="Mukai Y."/>
            <person name="Nagasaki H."/>
            <person name="Nagata Y."/>
            <person name="Naito S."/>
            <person name="Nakashima M."/>
            <person name="Nakama Y."/>
            <person name="Nakamichi Y."/>
            <person name="Nakamura M."/>
            <person name="Meguro A."/>
            <person name="Negishi M."/>
            <person name="Ohta I."/>
            <person name="Ohta T."/>
            <person name="Okamoto M."/>
            <person name="Ono N."/>
            <person name="Saji S."/>
            <person name="Sakaguchi M."/>
            <person name="Sakai K."/>
            <person name="Shibata M."/>
            <person name="Shimokawa T."/>
            <person name="Song J."/>
            <person name="Takazaki Y."/>
            <person name="Terasawa K."/>
            <person name="Tsugane M."/>
            <person name="Tsuji K."/>
            <person name="Ueda S."/>
            <person name="Waki K."/>
            <person name="Yamagata H."/>
            <person name="Yamamoto M."/>
            <person name="Yamamoto S."/>
            <person name="Yamane H."/>
            <person name="Yoshiki S."/>
            <person name="Yoshihara R."/>
            <person name="Yukawa K."/>
            <person name="Zhong H."/>
            <person name="Yano M."/>
            <person name="Yuan Q."/>
            <person name="Ouyang S."/>
            <person name="Liu J."/>
            <person name="Jones K.M."/>
            <person name="Gansberger K."/>
            <person name="Moffat K."/>
            <person name="Hill J."/>
            <person name="Bera J."/>
            <person name="Fadrosh D."/>
            <person name="Jin S."/>
            <person name="Johri S."/>
            <person name="Kim M."/>
            <person name="Overton L."/>
            <person name="Reardon M."/>
            <person name="Tsitrin T."/>
            <person name="Vuong H."/>
            <person name="Weaver B."/>
            <person name="Ciecko A."/>
            <person name="Tallon L."/>
            <person name="Jackson J."/>
            <person name="Pai G."/>
            <person name="Aken S.V."/>
            <person name="Utterback T."/>
            <person name="Reidmuller S."/>
            <person name="Feldblyum T."/>
            <person name="Hsiao J."/>
            <person name="Zismann V."/>
            <person name="Iobst S."/>
            <person name="de Vazeille A.R."/>
            <person name="Buell C.R."/>
            <person name="Ying K."/>
            <person name="Li Y."/>
            <person name="Lu T."/>
            <person name="Huang Y."/>
            <person name="Zhao Q."/>
            <person name="Feng Q."/>
            <person name="Zhang L."/>
            <person name="Zhu J."/>
            <person name="Weng Q."/>
            <person name="Mu J."/>
            <person name="Lu Y."/>
            <person name="Fan D."/>
            <person name="Liu Y."/>
            <person name="Guan J."/>
            <person name="Zhang Y."/>
            <person name="Yu S."/>
            <person name="Liu X."/>
            <person name="Zhang Y."/>
            <person name="Hong G."/>
            <person name="Han B."/>
            <person name="Choisne N."/>
            <person name="Demange N."/>
            <person name="Orjeda G."/>
            <person name="Samain S."/>
            <person name="Cattolico L."/>
            <person name="Pelletier E."/>
            <person name="Couloux A."/>
            <person name="Segurens B."/>
            <person name="Wincker P."/>
            <person name="D'Hont A."/>
            <person name="Scarpelli C."/>
            <person name="Weissenbach J."/>
            <person name="Salanoubat M."/>
            <person name="Quetier F."/>
            <person name="Yu Y."/>
            <person name="Kim H.R."/>
            <person name="Rambo T."/>
            <person name="Currie J."/>
            <person name="Collura K."/>
            <person name="Luo M."/>
            <person name="Yang T."/>
            <person name="Ammiraju J.S.S."/>
            <person name="Engler F."/>
            <person name="Soderlund C."/>
            <person name="Wing R.A."/>
            <person name="Palmer L.E."/>
            <person name="de la Bastide M."/>
            <person name="Spiegel L."/>
            <person name="Nascimento L."/>
            <person name="Zutavern T."/>
            <person name="O'Shaughnessy A."/>
            <person name="Dike S."/>
            <person name="Dedhia N."/>
            <person name="Preston R."/>
            <person name="Balija V."/>
            <person name="McCombie W.R."/>
            <person name="Chow T."/>
            <person name="Chen H."/>
            <person name="Chung M."/>
            <person name="Chen C."/>
            <person name="Shaw J."/>
            <person name="Wu H."/>
            <person name="Hsiao K."/>
            <person name="Chao Y."/>
            <person name="Chu M."/>
            <person name="Cheng C."/>
            <person name="Hour A."/>
            <person name="Lee P."/>
            <person name="Lin S."/>
            <person name="Lin Y."/>
            <person name="Liou J."/>
            <person name="Liu S."/>
            <person name="Hsing Y."/>
            <person name="Raghuvanshi S."/>
            <person name="Mohanty A."/>
            <person name="Bharti A.K."/>
            <person name="Gaur A."/>
            <person name="Gupta V."/>
            <person name="Kumar D."/>
            <person name="Ravi V."/>
            <person name="Vij S."/>
            <person name="Kapur A."/>
            <person name="Khurana P."/>
            <person name="Khurana P."/>
            <person name="Khurana J.P."/>
            <person name="Tyagi A.K."/>
            <person name="Gaikwad K."/>
            <person name="Singh A."/>
            <person name="Dalal V."/>
            <person name="Srivastava S."/>
            <person name="Dixit A."/>
            <person name="Pal A.K."/>
            <person name="Ghazi I.A."/>
            <person name="Yadav M."/>
            <person name="Pandit A."/>
            <person name="Bhargava A."/>
            <person name="Sureshbabu K."/>
            <person name="Batra K."/>
            <person name="Sharma T.R."/>
            <person name="Mohapatra T."/>
            <person name="Singh N.K."/>
            <person name="Messing J."/>
            <person name="Nelson A.B."/>
            <person name="Fuks G."/>
            <person name="Kavchok S."/>
            <person name="Keizer G."/>
            <person name="Linton E."/>
            <person name="Llaca V."/>
            <person name="Song R."/>
            <person name="Tanyolac B."/>
            <person name="Young S."/>
            <person name="Ho-Il K."/>
            <person name="Hahn J.H."/>
            <person name="Sangsakoo G."/>
            <person name="Vanavichit A."/>
            <person name="de Mattos Luiz.A.T."/>
            <person name="Zimmer P.D."/>
            <person name="Malone G."/>
            <person name="Dellagostin O."/>
            <person name="de Oliveira A.C."/>
            <person name="Bevan M."/>
            <person name="Bancroft I."/>
            <person name="Minx P."/>
            <person name="Cordum H."/>
            <person name="Wilson R."/>
            <person name="Cheng Z."/>
            <person name="Jin W."/>
            <person name="Jiang J."/>
            <person name="Leong S.A."/>
            <person name="Iwama H."/>
            <person name="Gojobori T."/>
            <person name="Itoh T."/>
            <person name="Niimura Y."/>
            <person name="Fujii Y."/>
            <person name="Habara T."/>
            <person name="Sakai H."/>
            <person name="Sato Y."/>
            <person name="Wilson G."/>
            <person name="Kumar K."/>
            <person name="McCouch S."/>
            <person name="Juretic N."/>
            <person name="Hoen D."/>
            <person name="Wright S."/>
            <person name="Bruskiewich R."/>
            <person name="Bureau T."/>
            <person name="Miyao A."/>
            <person name="Hirochika H."/>
            <person name="Nishikawa T."/>
            <person name="Kadowaki K."/>
            <person name="Sugiura M."/>
            <person name="Burr B."/>
            <person name="Sasaki T."/>
        </authorList>
    </citation>
    <scope>NUCLEOTIDE SEQUENCE [LARGE SCALE GENOMIC DNA]</scope>
    <source>
        <strain evidence="3">cv. Nipponbare</strain>
    </source>
</reference>
<accession>A0A0P0XZ83</accession>
<dbReference type="Proteomes" id="UP000059680">
    <property type="component" value="Chromosome 11"/>
</dbReference>
<evidence type="ECO:0000256" key="1">
    <source>
        <dbReference type="SAM" id="MobiDB-lite"/>
    </source>
</evidence>
<dbReference type="AlphaFoldDB" id="A0A0P0XZ83"/>
<feature type="region of interest" description="Disordered" evidence="1">
    <location>
        <begin position="1"/>
        <end position="31"/>
    </location>
</feature>
<gene>
    <name evidence="2" type="ordered locus">Os11g0158350</name>
    <name evidence="2" type="ORF">OSNPB_110158350</name>
</gene>
<sequence length="154" mass="16885">MGTRRSPLGHIDAAVHPARGEEHGADHPVRARPHPRHQALRLLDLAGAPQHLHHARVVLQSRPPPHRREHPPPFVHHPGPRARGENRGHRLVVHLLLRKAGEEVEDLPAPAVSGHRAGQRRARGERPVPRGQFVEQIARGGEVAACGVGVDEGR</sequence>
<proteinExistence type="predicted"/>
<dbReference type="EMBL" id="AP014967">
    <property type="protein sequence ID" value="BAT12777.1"/>
    <property type="molecule type" value="Genomic_DNA"/>
</dbReference>
<keyword evidence="3" id="KW-1185">Reference proteome</keyword>
<organism evidence="2 3">
    <name type="scientific">Oryza sativa subsp. japonica</name>
    <name type="common">Rice</name>
    <dbReference type="NCBI Taxonomy" id="39947"/>
    <lineage>
        <taxon>Eukaryota</taxon>
        <taxon>Viridiplantae</taxon>
        <taxon>Streptophyta</taxon>
        <taxon>Embryophyta</taxon>
        <taxon>Tracheophyta</taxon>
        <taxon>Spermatophyta</taxon>
        <taxon>Magnoliopsida</taxon>
        <taxon>Liliopsida</taxon>
        <taxon>Poales</taxon>
        <taxon>Poaceae</taxon>
        <taxon>BOP clade</taxon>
        <taxon>Oryzoideae</taxon>
        <taxon>Oryzeae</taxon>
        <taxon>Oryzinae</taxon>
        <taxon>Oryza</taxon>
        <taxon>Oryza sativa</taxon>
    </lineage>
</organism>
<reference evidence="2 3" key="3">
    <citation type="journal article" date="2013" name="Rice">
        <title>Improvement of the Oryza sativa Nipponbare reference genome using next generation sequence and optical map data.</title>
        <authorList>
            <person name="Kawahara Y."/>
            <person name="de la Bastide M."/>
            <person name="Hamilton J.P."/>
            <person name="Kanamori H."/>
            <person name="McCombie W.R."/>
            <person name="Ouyang S."/>
            <person name="Schwartz D.C."/>
            <person name="Tanaka T."/>
            <person name="Wu J."/>
            <person name="Zhou S."/>
            <person name="Childs K.L."/>
            <person name="Davidson R.M."/>
            <person name="Lin H."/>
            <person name="Quesada-Ocampo L."/>
            <person name="Vaillancourt B."/>
            <person name="Sakai H."/>
            <person name="Lee S.S."/>
            <person name="Kim J."/>
            <person name="Numa H."/>
            <person name="Itoh T."/>
            <person name="Buell C.R."/>
            <person name="Matsumoto T."/>
        </authorList>
    </citation>
    <scope>NUCLEOTIDE SEQUENCE [LARGE SCALE GENOMIC DNA]</scope>
    <source>
        <strain evidence="3">cv. Nipponbare</strain>
    </source>
</reference>
<evidence type="ECO:0000313" key="3">
    <source>
        <dbReference type="Proteomes" id="UP000059680"/>
    </source>
</evidence>
<feature type="region of interest" description="Disordered" evidence="1">
    <location>
        <begin position="60"/>
        <end position="87"/>
    </location>
</feature>